<dbReference type="AlphaFoldDB" id="A0A7Y6NH96"/>
<organism evidence="1 2">
    <name type="scientific">Pantoea brenneri</name>
    <dbReference type="NCBI Taxonomy" id="472694"/>
    <lineage>
        <taxon>Bacteria</taxon>
        <taxon>Pseudomonadati</taxon>
        <taxon>Pseudomonadota</taxon>
        <taxon>Gammaproteobacteria</taxon>
        <taxon>Enterobacterales</taxon>
        <taxon>Erwiniaceae</taxon>
        <taxon>Pantoea</taxon>
    </lineage>
</organism>
<evidence type="ECO:0000313" key="2">
    <source>
        <dbReference type="Proteomes" id="UP000566985"/>
    </source>
</evidence>
<name>A0A7Y6NH96_9GAMM</name>
<sequence>MLRNQNDDKLLYLTPEIIKQIKLHALAGIDEFIIENTTQRSEIPQDFYMYHAQITIDGIRFTGNYLGRAKWLINIML</sequence>
<evidence type="ECO:0000313" key="1">
    <source>
        <dbReference type="EMBL" id="NUY98421.1"/>
    </source>
</evidence>
<comment type="caution">
    <text evidence="1">The sequence shown here is derived from an EMBL/GenBank/DDBJ whole genome shotgun (WGS) entry which is preliminary data.</text>
</comment>
<dbReference type="EMBL" id="JABWPM010000025">
    <property type="protein sequence ID" value="NUY98421.1"/>
    <property type="molecule type" value="Genomic_DNA"/>
</dbReference>
<reference evidence="1 2" key="1">
    <citation type="submission" date="2020-05" db="EMBL/GenBank/DDBJ databases">
        <title>Whole Genome Sequences of Enterobacteriales Associated with the International Space Station.</title>
        <authorList>
            <person name="Bharadwaj A."/>
            <person name="Daudu R."/>
            <person name="Singh N."/>
            <person name="Wood J."/>
            <person name="Debieu M."/>
            <person name="Mason C."/>
            <person name="Wang C."/>
            <person name="Venkateswaran K."/>
        </authorList>
    </citation>
    <scope>NUCLEOTIDE SEQUENCE [LARGE SCALE GENOMIC DNA]</scope>
    <source>
        <strain evidence="1 2">IF5SW-B1</strain>
    </source>
</reference>
<protein>
    <submittedName>
        <fullName evidence="1">Uncharacterized protein</fullName>
    </submittedName>
</protein>
<dbReference type="GeneID" id="57347054"/>
<accession>A0A7Y6NH96</accession>
<gene>
    <name evidence="1" type="ORF">HU668_18350</name>
</gene>
<dbReference type="Proteomes" id="UP000566985">
    <property type="component" value="Unassembled WGS sequence"/>
</dbReference>
<dbReference type="RefSeq" id="WP_069729485.1">
    <property type="nucleotide sequence ID" value="NZ_JABWPE010000025.1"/>
</dbReference>
<proteinExistence type="predicted"/>